<sequence>MEQTIEIELGLDELAQFIASLYRQGLAYRFDALRNGAYRFTITGF</sequence>
<keyword evidence="2" id="KW-1185">Reference proteome</keyword>
<protein>
    <submittedName>
        <fullName evidence="1">Uncharacterized protein</fullName>
    </submittedName>
</protein>
<gene>
    <name evidence="1" type="ORF">phiAS7_00018</name>
</gene>
<proteinExistence type="predicted"/>
<dbReference type="KEGG" id="vg:14013232"/>
<dbReference type="EMBL" id="JN651747">
    <property type="protein sequence ID" value="AEZ65043.1"/>
    <property type="molecule type" value="Genomic_DNA"/>
</dbReference>
<dbReference type="GeneID" id="14013232"/>
<evidence type="ECO:0000313" key="1">
    <source>
        <dbReference type="EMBL" id="AEZ65043.1"/>
    </source>
</evidence>
<evidence type="ECO:0000313" key="2">
    <source>
        <dbReference type="Proteomes" id="UP000007167"/>
    </source>
</evidence>
<organism evidence="1 2">
    <name type="scientific">Aeromonas phage phiAS7</name>
    <dbReference type="NCBI Taxonomy" id="1141132"/>
    <lineage>
        <taxon>Viruses</taxon>
        <taxon>Duplodnaviria</taxon>
        <taxon>Heunggongvirae</taxon>
        <taxon>Uroviricota</taxon>
        <taxon>Caudoviricetes</taxon>
        <taxon>Autographivirales</taxon>
        <taxon>Autonotataviridae</taxon>
        <taxon>Aerosvirus</taxon>
        <taxon>Aerosvirus AS7</taxon>
    </lineage>
</organism>
<dbReference type="RefSeq" id="YP_007007790.1">
    <property type="nucleotide sequence ID" value="NC_019528.1"/>
</dbReference>
<accession>H6UK25</accession>
<name>H6UK25_9CAUD</name>
<dbReference type="Proteomes" id="UP000007167">
    <property type="component" value="Segment"/>
</dbReference>
<reference evidence="1 2" key="1">
    <citation type="journal article" date="2012" name="J. Virol.">
        <title>Complete Genome Sequence of Bacteriophage phiAS7, a T7-Like Virus That Infects Aeromonas salmonicida subsp. salmonicida.</title>
        <authorList>
            <person name="Kim J.H."/>
            <person name="Son J.S."/>
            <person name="Choresca C.H."/>
            <person name="Shin S.P."/>
            <person name="Han J.E."/>
            <person name="Jun J.W."/>
            <person name="Kang D.H."/>
            <person name="Oh C."/>
            <person name="Heo S.J."/>
            <person name="Park S.C."/>
        </authorList>
    </citation>
    <scope>NUCLEOTIDE SEQUENCE [LARGE SCALE GENOMIC DNA]</scope>
</reference>